<comment type="similarity">
    <text evidence="1">Belongs to the FAM227 family.</text>
</comment>
<dbReference type="OrthoDB" id="73353at2759"/>
<dbReference type="AlphaFoldDB" id="A0A177BC02"/>
<dbReference type="Proteomes" id="UP000078046">
    <property type="component" value="Unassembled WGS sequence"/>
</dbReference>
<gene>
    <name evidence="2" type="ORF">A3Q56_00457</name>
</gene>
<dbReference type="Pfam" id="PF14922">
    <property type="entry name" value="FWWh"/>
    <property type="match status" value="1"/>
</dbReference>
<comment type="caution">
    <text evidence="2">The sequence shown here is derived from an EMBL/GenBank/DDBJ whole genome shotgun (WGS) entry which is preliminary data.</text>
</comment>
<protein>
    <submittedName>
        <fullName evidence="2">Uncharacterized protein</fullName>
    </submittedName>
</protein>
<dbReference type="InterPro" id="IPR029417">
    <property type="entry name" value="FAM227"/>
</dbReference>
<sequence length="327" mass="38575">MHYKNALIKNLTIEIKTMNKHKKIVDELISKLDSINKDFYGVCGEIYKLYESKHEKFDKDINFVSSPHENEDFKISNKEFKEIKYNGFNENEITQIPIKIELSQILYGVSENNEITTYAANSGYEKALMNMNLLFNRISDSYAALLTCVNININKKFFDLYEKCLPQVIHEIFFNMTHIQHPLIQKDETRITIFNLIDLMFFGVHKHSTRLELDKISKLMPYNVKNVNITTAEDKFNIRNTMKLLESLGNPPLENSKKKQPKVAKHNNLKDLKDCTNFSKKSHFYYNECTPLIQNYLNLKKLDAHKSKSKFYFNYTIMNHDFLQDYT</sequence>
<evidence type="ECO:0000256" key="1">
    <source>
        <dbReference type="ARBA" id="ARBA00008666"/>
    </source>
</evidence>
<organism evidence="2 3">
    <name type="scientific">Intoshia linei</name>
    <dbReference type="NCBI Taxonomy" id="1819745"/>
    <lineage>
        <taxon>Eukaryota</taxon>
        <taxon>Metazoa</taxon>
        <taxon>Spiralia</taxon>
        <taxon>Lophotrochozoa</taxon>
        <taxon>Mesozoa</taxon>
        <taxon>Orthonectida</taxon>
        <taxon>Rhopaluridae</taxon>
        <taxon>Intoshia</taxon>
    </lineage>
</organism>
<accession>A0A177BC02</accession>
<proteinExistence type="inferred from homology"/>
<keyword evidence="3" id="KW-1185">Reference proteome</keyword>
<reference evidence="2 3" key="1">
    <citation type="submission" date="2016-04" db="EMBL/GenBank/DDBJ databases">
        <title>The genome of Intoshia linei affirms orthonectids as highly simplified spiralians.</title>
        <authorList>
            <person name="Mikhailov K.V."/>
            <person name="Slusarev G.S."/>
            <person name="Nikitin M.A."/>
            <person name="Logacheva M.D."/>
            <person name="Penin A."/>
            <person name="Aleoshin V."/>
            <person name="Panchin Y.V."/>
        </authorList>
    </citation>
    <scope>NUCLEOTIDE SEQUENCE [LARGE SCALE GENOMIC DNA]</scope>
    <source>
        <strain evidence="2">Intl2013</strain>
        <tissue evidence="2">Whole animal</tissue>
    </source>
</reference>
<name>A0A177BC02_9BILA</name>
<evidence type="ECO:0000313" key="3">
    <source>
        <dbReference type="Proteomes" id="UP000078046"/>
    </source>
</evidence>
<evidence type="ECO:0000313" key="2">
    <source>
        <dbReference type="EMBL" id="OAF71776.1"/>
    </source>
</evidence>
<dbReference type="EMBL" id="LWCA01000024">
    <property type="protein sequence ID" value="OAF71776.1"/>
    <property type="molecule type" value="Genomic_DNA"/>
</dbReference>